<gene>
    <name evidence="1" type="ORF">Ark11_0849</name>
</gene>
<dbReference type="Proteomes" id="UP000198651">
    <property type="component" value="Chromosome I"/>
</dbReference>
<proteinExistence type="predicted"/>
<keyword evidence="2" id="KW-1185">Reference proteome</keyword>
<protein>
    <submittedName>
        <fullName evidence="1">Uncharacterized protein</fullName>
    </submittedName>
</protein>
<evidence type="ECO:0000313" key="1">
    <source>
        <dbReference type="EMBL" id="CUT17672.1"/>
    </source>
</evidence>
<name>A0A0S4M6A7_9BURK</name>
<dbReference type="EMBL" id="LN906597">
    <property type="protein sequence ID" value="CUT17672.1"/>
    <property type="molecule type" value="Genomic_DNA"/>
</dbReference>
<accession>A0A0S4M6A7</accession>
<evidence type="ECO:0000313" key="2">
    <source>
        <dbReference type="Proteomes" id="UP000198651"/>
    </source>
</evidence>
<dbReference type="RefSeq" id="WP_092343514.1">
    <property type="nucleotide sequence ID" value="NZ_LN906597.1"/>
</dbReference>
<dbReference type="OrthoDB" id="9969265at2"/>
<organism evidence="1 2">
    <name type="scientific">Candidatus Ichthyocystis hellenicum</name>
    <dbReference type="NCBI Taxonomy" id="1561003"/>
    <lineage>
        <taxon>Bacteria</taxon>
        <taxon>Pseudomonadati</taxon>
        <taxon>Pseudomonadota</taxon>
        <taxon>Betaproteobacteria</taxon>
        <taxon>Burkholderiales</taxon>
        <taxon>Candidatus Ichthyocystis</taxon>
    </lineage>
</organism>
<reference evidence="2" key="1">
    <citation type="submission" date="2015-11" db="EMBL/GenBank/DDBJ databases">
        <authorList>
            <person name="Seth-Smith H.M.B."/>
        </authorList>
    </citation>
    <scope>NUCLEOTIDE SEQUENCE [LARGE SCALE GENOMIC DNA]</scope>
    <source>
        <strain evidence="2">2013Ark11</strain>
    </source>
</reference>
<sequence>MDTIFVCGNQYCFDQGACNSHSDKDDEDKRCCDDKYKVDTDYSERNSLLCSSSDVSVKISHYLPKFEPNKSIMDIWGVNLHPDDNKAILFIRRKFSIEIRDYLRKLFWDMLNDNTVLSSGKMLRKYSWSLVSSELFPIAMGSIKLILDEQYKKLDLILSNASILDFDGNNDSSFITRKIKDDEKNILMVRAKSFISRRLISIVRLSWLDVAKTSIGYDCGATSKAEKVDLCINLGVNVRCSDVVDILNVSNKFSCNIKSKIHDKFSDIIRNKNKFDDGTAIGKFNWFRVYRKLFPIAQEEVRCILEDENKELEKTISRARVVVNSTVDREITGEEKSIIVINIMRFVHSTLKRLCKIVWDDIINSLKCDSNCSECNVKSSDYKENSIVDVFSSAAEVEDLSKVKVCDNSDNLKVNICYDDDLAIYRVRKDISFEINRCICNKFINFIKNNNKSSDNIIFSSCSWKDVSKSMLPIARKEINCVIEKESVKINEILLKSRVDICPYDISIATKMTREITLAEISTVMKSIINSISKQVLHNLGRVWNRVVKSLGDGCYVSSNVNTTSEEFKSEEGCVQSFGLLDLKESHKEALDNIRIEFIGNIDEIIEKVVCSLSLKIYTPSDIDSIILDVSKLSDNLFKEEGFFSRVESLLVNAEIFESPGKYRSVTDKERHDIFKSFMDNINSDIDYLVRKRTGCVDLVVRREIFNSATVVRDRGSYIIDMWGLNIHPNDNKLILATRKKFSIKIRDNIHRLFYGMLNDKFVLPNGKVISKCPWSLVANELFPIAMESVRMIMEEQYKELDKILSKVRIVDNSGNNFSNYDARDVTSYEKDNLMARAKSFIHRRLVNSIRLSWIDVSKTHKPYYHKEMSECIYKGEDKDGSFVFKLRCDDALNIMYLRRKFSSKIRSAIYEKFTEIINHKRDFINGSDIGRFDWHVVSKELFPIAKEEIKYIFEDEVIALKEIISESRVLVDSGVDRELTSYEKSIVLKNIIKLVNAALKNLCRGVWEDVTSSSRGDSIDIKKREVTATRNNHCFGEVSSPSASVSRGMEIDDEDDISKLVIYHEDDRALYKAKKSISFEINRCVCVKFSNMLRGNYRFEDGTTISNLFSWKDISKKMMPFAKEEINIVLEKKRIKINDLLLRSRVDVSPPNSSITTRITREITSNERSSVVKNIMKSVFKQVVHNLGRVWSRVINSLDDKFLDLSDGGSLNSPTVSKKGNSRKSSALPVRLPDLGEADKAELDNIRLEFIGNLDSIICEVIRSMSLNFDSSFNINNVISAVSYRSDSLFKEEGFFSRLKLLLENAKIIELSGNDRFITDDESNNIFQKFMDNIYSDRDYLVKKRVGKFRSLVMSSVRKTSTAVNSCKGL</sequence>